<evidence type="ECO:0000313" key="4">
    <source>
        <dbReference type="Proteomes" id="UP001197492"/>
    </source>
</evidence>
<evidence type="ECO:0000313" key="3">
    <source>
        <dbReference type="Proteomes" id="UP001196408"/>
    </source>
</evidence>
<dbReference type="EMBL" id="JAHOEL010000032">
    <property type="protein sequence ID" value="MBV3392858.1"/>
    <property type="molecule type" value="Genomic_DNA"/>
</dbReference>
<gene>
    <name evidence="1" type="ORF">KSV97_06195</name>
    <name evidence="2" type="ORF">KSW06_06270</name>
</gene>
<dbReference type="InterPro" id="IPR000801">
    <property type="entry name" value="Esterase-like"/>
</dbReference>
<proteinExistence type="predicted"/>
<dbReference type="Pfam" id="PF00756">
    <property type="entry name" value="Esterase"/>
    <property type="match status" value="1"/>
</dbReference>
<protein>
    <recommendedName>
        <fullName evidence="5">Esterase</fullName>
    </recommendedName>
</protein>
<dbReference type="PANTHER" id="PTHR48098">
    <property type="entry name" value="ENTEROCHELIN ESTERASE-RELATED"/>
    <property type="match status" value="1"/>
</dbReference>
<dbReference type="EMBL" id="JAHOEF010000032">
    <property type="protein sequence ID" value="MBV3382813.1"/>
    <property type="molecule type" value="Genomic_DNA"/>
</dbReference>
<reference evidence="1 4" key="1">
    <citation type="submission" date="2021-06" db="EMBL/GenBank/DDBJ databases">
        <title>Collection of gut derived symbiotic bacterial strains cultured from healthy donors.</title>
        <authorList>
            <person name="Lin H."/>
            <person name="Littmann E."/>
            <person name="Pamer E.G."/>
        </authorList>
    </citation>
    <scope>NUCLEOTIDE SEQUENCE</scope>
    <source>
        <strain evidence="2 4">MSK.21.70</strain>
        <strain evidence="1">MSK.21.82</strain>
    </source>
</reference>
<dbReference type="RefSeq" id="WP_217747642.1">
    <property type="nucleotide sequence ID" value="NZ_CAXVKV010000053.1"/>
</dbReference>
<name>A0AAW4N0T9_9FIRM</name>
<evidence type="ECO:0008006" key="5">
    <source>
        <dbReference type="Google" id="ProtNLM"/>
    </source>
</evidence>
<dbReference type="InterPro" id="IPR050583">
    <property type="entry name" value="Mycobacterial_A85_antigen"/>
</dbReference>
<dbReference type="PANTHER" id="PTHR48098:SF1">
    <property type="entry name" value="DIACYLGLYCEROL ACYLTRANSFERASE_MYCOLYLTRANSFERASE AG85A"/>
    <property type="match status" value="1"/>
</dbReference>
<dbReference type="GO" id="GO:0016747">
    <property type="term" value="F:acyltransferase activity, transferring groups other than amino-acyl groups"/>
    <property type="evidence" value="ECO:0007669"/>
    <property type="project" value="TreeGrafter"/>
</dbReference>
<comment type="caution">
    <text evidence="1">The sequence shown here is derived from an EMBL/GenBank/DDBJ whole genome shotgun (WGS) entry which is preliminary data.</text>
</comment>
<dbReference type="Proteomes" id="UP001197492">
    <property type="component" value="Unassembled WGS sequence"/>
</dbReference>
<evidence type="ECO:0000313" key="1">
    <source>
        <dbReference type="EMBL" id="MBV3382813.1"/>
    </source>
</evidence>
<dbReference type="AlphaFoldDB" id="A0AAW4N0T9"/>
<accession>A0AAW4N0T9</accession>
<keyword evidence="4" id="KW-1185">Reference proteome</keyword>
<sequence length="245" mass="28222">MAKIQCNVISYTLMRTVDIDVILPSVTIPESMGMSGEKPHHDYSKKYPVLYLLHGFGNNHAQWGGYTSVELFAEERQIAVVMISGENKYYIDHPQDAFYDFIENELPEFIEGVFPISHRKEDRYIAGLSMGGFGALYHGLSNTHKYNAIGAFSAAVKMKGNPIDLYQILENSDGNIPVYMTCGDKDFIYESDVKFVEAMKEKGMNVEWISVKGYEHEWRFWNLAIERFLDWIPRTDEYSNARRKV</sequence>
<dbReference type="Proteomes" id="UP001196408">
    <property type="component" value="Unassembled WGS sequence"/>
</dbReference>
<organism evidence="1 3">
    <name type="scientific">Catenibacterium mitsuokai</name>
    <dbReference type="NCBI Taxonomy" id="100886"/>
    <lineage>
        <taxon>Bacteria</taxon>
        <taxon>Bacillati</taxon>
        <taxon>Bacillota</taxon>
        <taxon>Erysipelotrichia</taxon>
        <taxon>Erysipelotrichales</taxon>
        <taxon>Coprobacillaceae</taxon>
        <taxon>Catenibacterium</taxon>
    </lineage>
</organism>
<evidence type="ECO:0000313" key="2">
    <source>
        <dbReference type="EMBL" id="MBV3392858.1"/>
    </source>
</evidence>